<evidence type="ECO:0000313" key="2">
    <source>
        <dbReference type="Proteomes" id="UP000789375"/>
    </source>
</evidence>
<feature type="non-terminal residue" evidence="1">
    <location>
        <position position="1"/>
    </location>
</feature>
<proteinExistence type="predicted"/>
<sequence>DLGAAAAQYHKFKGNVLPEAQLIHISLFIIASNLTRIDEIDNKLVLLSDKIISIKNEVLQQYHNQGDIDYHLSRLKFFTEILDKDEGKPTMEIVNELIQKASMNTVMNNQ</sequence>
<gene>
    <name evidence="1" type="ORF">FMOSSE_LOCUS460</name>
</gene>
<reference evidence="1" key="1">
    <citation type="submission" date="2021-06" db="EMBL/GenBank/DDBJ databases">
        <authorList>
            <person name="Kallberg Y."/>
            <person name="Tangrot J."/>
            <person name="Rosling A."/>
        </authorList>
    </citation>
    <scope>NUCLEOTIDE SEQUENCE</scope>
    <source>
        <strain evidence="1">87-6 pot B 2015</strain>
    </source>
</reference>
<evidence type="ECO:0000313" key="1">
    <source>
        <dbReference type="EMBL" id="CAG8436988.1"/>
    </source>
</evidence>
<dbReference type="AlphaFoldDB" id="A0A9N8YJR7"/>
<comment type="caution">
    <text evidence="1">The sequence shown here is derived from an EMBL/GenBank/DDBJ whole genome shotgun (WGS) entry which is preliminary data.</text>
</comment>
<protein>
    <submittedName>
        <fullName evidence="1">14214_t:CDS:1</fullName>
    </submittedName>
</protein>
<organism evidence="1 2">
    <name type="scientific">Funneliformis mosseae</name>
    <name type="common">Endomycorrhizal fungus</name>
    <name type="synonym">Glomus mosseae</name>
    <dbReference type="NCBI Taxonomy" id="27381"/>
    <lineage>
        <taxon>Eukaryota</taxon>
        <taxon>Fungi</taxon>
        <taxon>Fungi incertae sedis</taxon>
        <taxon>Mucoromycota</taxon>
        <taxon>Glomeromycotina</taxon>
        <taxon>Glomeromycetes</taxon>
        <taxon>Glomerales</taxon>
        <taxon>Glomeraceae</taxon>
        <taxon>Funneliformis</taxon>
    </lineage>
</organism>
<keyword evidence="2" id="KW-1185">Reference proteome</keyword>
<dbReference type="EMBL" id="CAJVPP010000043">
    <property type="protein sequence ID" value="CAG8436988.1"/>
    <property type="molecule type" value="Genomic_DNA"/>
</dbReference>
<dbReference type="Proteomes" id="UP000789375">
    <property type="component" value="Unassembled WGS sequence"/>
</dbReference>
<accession>A0A9N8YJR7</accession>
<name>A0A9N8YJR7_FUNMO</name>